<dbReference type="AlphaFoldDB" id="A0A540KYM0"/>
<organism evidence="6 7">
    <name type="scientific">Malus baccata</name>
    <name type="common">Siberian crab apple</name>
    <name type="synonym">Pyrus baccata</name>
    <dbReference type="NCBI Taxonomy" id="106549"/>
    <lineage>
        <taxon>Eukaryota</taxon>
        <taxon>Viridiplantae</taxon>
        <taxon>Streptophyta</taxon>
        <taxon>Embryophyta</taxon>
        <taxon>Tracheophyta</taxon>
        <taxon>Spermatophyta</taxon>
        <taxon>Magnoliopsida</taxon>
        <taxon>eudicotyledons</taxon>
        <taxon>Gunneridae</taxon>
        <taxon>Pentapetalae</taxon>
        <taxon>rosids</taxon>
        <taxon>fabids</taxon>
        <taxon>Rosales</taxon>
        <taxon>Rosaceae</taxon>
        <taxon>Amygdaloideae</taxon>
        <taxon>Maleae</taxon>
        <taxon>Malus</taxon>
    </lineage>
</organism>
<dbReference type="Proteomes" id="UP000315295">
    <property type="component" value="Unassembled WGS sequence"/>
</dbReference>
<keyword evidence="7" id="KW-1185">Reference proteome</keyword>
<evidence type="ECO:0000256" key="2">
    <source>
        <dbReference type="ARBA" id="ARBA00023015"/>
    </source>
</evidence>
<evidence type="ECO:0000256" key="1">
    <source>
        <dbReference type="ARBA" id="ARBA00004123"/>
    </source>
</evidence>
<reference evidence="6 7" key="1">
    <citation type="journal article" date="2019" name="G3 (Bethesda)">
        <title>Sequencing of a Wild Apple (Malus baccata) Genome Unravels the Differences Between Cultivated and Wild Apple Species Regarding Disease Resistance and Cold Tolerance.</title>
        <authorList>
            <person name="Chen X."/>
        </authorList>
    </citation>
    <scope>NUCLEOTIDE SEQUENCE [LARGE SCALE GENOMIC DNA]</scope>
    <source>
        <strain evidence="7">cv. Shandingzi</strain>
        <tissue evidence="6">Leaves</tissue>
    </source>
</reference>
<evidence type="ECO:0008006" key="8">
    <source>
        <dbReference type="Google" id="ProtNLM"/>
    </source>
</evidence>
<keyword evidence="4" id="KW-0804">Transcription</keyword>
<protein>
    <recommendedName>
        <fullName evidence="8">TF-B3 domain-containing protein</fullName>
    </recommendedName>
</protein>
<evidence type="ECO:0000256" key="4">
    <source>
        <dbReference type="ARBA" id="ARBA00023163"/>
    </source>
</evidence>
<dbReference type="GO" id="GO:0005634">
    <property type="term" value="C:nucleus"/>
    <property type="evidence" value="ECO:0007669"/>
    <property type="project" value="UniProtKB-SubCell"/>
</dbReference>
<accession>A0A540KYM0</accession>
<dbReference type="SUPFAM" id="SSF101936">
    <property type="entry name" value="DNA-binding pseudobarrel domain"/>
    <property type="match status" value="1"/>
</dbReference>
<keyword evidence="3" id="KW-0238">DNA-binding</keyword>
<dbReference type="EMBL" id="VIEB01000864">
    <property type="protein sequence ID" value="TQD79335.1"/>
    <property type="molecule type" value="Genomic_DNA"/>
</dbReference>
<dbReference type="Gene3D" id="2.40.330.10">
    <property type="entry name" value="DNA-binding pseudobarrel domain"/>
    <property type="match status" value="1"/>
</dbReference>
<gene>
    <name evidence="6" type="ORF">C1H46_035109</name>
</gene>
<dbReference type="InterPro" id="IPR015300">
    <property type="entry name" value="DNA-bd_pseudobarrel_sf"/>
</dbReference>
<evidence type="ECO:0000313" key="7">
    <source>
        <dbReference type="Proteomes" id="UP000315295"/>
    </source>
</evidence>
<keyword evidence="5" id="KW-0539">Nucleus</keyword>
<evidence type="ECO:0000256" key="3">
    <source>
        <dbReference type="ARBA" id="ARBA00023125"/>
    </source>
</evidence>
<keyword evidence="2" id="KW-0805">Transcription regulation</keyword>
<name>A0A540KYM0_MALBA</name>
<comment type="subcellular location">
    <subcellularLocation>
        <location evidence="1">Nucleus</location>
    </subcellularLocation>
</comment>
<dbReference type="STRING" id="106549.A0A540KYM0"/>
<proteinExistence type="predicted"/>
<dbReference type="GO" id="GO:0003677">
    <property type="term" value="F:DNA binding"/>
    <property type="evidence" value="ECO:0007669"/>
    <property type="project" value="UniProtKB-KW"/>
</dbReference>
<evidence type="ECO:0000256" key="5">
    <source>
        <dbReference type="ARBA" id="ARBA00023242"/>
    </source>
</evidence>
<comment type="caution">
    <text evidence="6">The sequence shown here is derived from an EMBL/GenBank/DDBJ whole genome shotgun (WGS) entry which is preliminary data.</text>
</comment>
<evidence type="ECO:0000313" key="6">
    <source>
        <dbReference type="EMBL" id="TQD79335.1"/>
    </source>
</evidence>
<sequence>MAMAVTQEWRHTQNFMLAMNVKQEEVSESEYFPEEKEEHDHEEEGSLTVSHMYQVTFLGERRIVNAGWLKFSTANKLLVGDRLVFHLVRPLKFKVYIMGRHSLPDVDAAFSLLKMKSCAKKEVSEKNHLMTPPRDVFQGNIQKVRTIYYDLCCSEGSVLHKNLLKSIDSKLAAEIISETTNIANAIRACKLPPSHADCEMWEKTLHASELLDMDVGFLRTRLKGRLSMPFKYEVAMKSKRYYEANLSKLVRGRKL</sequence>